<dbReference type="Proteomes" id="UP001303587">
    <property type="component" value="Chromosome"/>
</dbReference>
<accession>A0AA96ZW43</accession>
<sequence>MMERIENAKIPDFKNLIKIGDLEWFEGPLLSHFMSPDKTDYLFYWADVCETVEFEKWIVIPTNEYLIDSYLEKQISLKEIILKATNGISFSVEVNKYLDYRNVFAFYIDTIDPDYLPDDDCYHDFEVRDYSSITYLSKKNESGVLEIKISGGDIKRAEMKFSNYSDALDRLKTIFNGLTNDFVDYVESMFFSSKLNSFERQLLQQKSSFDIFVEKSGSFKIYLKPQSKQIQLQSGSKEYTDEFANEMLMLMASGLHNNIEVFEHFEKLYNTDILDKYLSLARFIKTNQYDLDFVWYNSNTGYRKIDKILKQDADMIIQNVVSYKTKPPREISKTGRFRMLDVKTGSFAFINSEDENDVVDGRYGGTNKEPLIQIKFDKIYSINLEISFDTNGKEKKYLKSFQEI</sequence>
<dbReference type="GeneID" id="89230819"/>
<dbReference type="AlphaFoldDB" id="A0AA96ZW43"/>
<reference evidence="1 2" key="1">
    <citation type="submission" date="2023-07" db="EMBL/GenBank/DDBJ databases">
        <title>Closed genoem sequence of Methanosarcinaceae archaeon Ac7.</title>
        <authorList>
            <person name="Poehlein A."/>
            <person name="Protasov E."/>
            <person name="Platt K."/>
            <person name="Reeh H."/>
            <person name="Daniel R."/>
            <person name="Brune A."/>
        </authorList>
    </citation>
    <scope>NUCLEOTIDE SEQUENCE [LARGE SCALE GENOMIC DNA]</scope>
    <source>
        <strain evidence="1 2">Ac7</strain>
    </source>
</reference>
<keyword evidence="2" id="KW-1185">Reference proteome</keyword>
<protein>
    <submittedName>
        <fullName evidence="1">Uncharacterized protein</fullName>
    </submittedName>
</protein>
<evidence type="ECO:0000313" key="2">
    <source>
        <dbReference type="Proteomes" id="UP001303587"/>
    </source>
</evidence>
<name>A0AA96ZW43_9EURY</name>
<proteinExistence type="predicted"/>
<evidence type="ECO:0000313" key="1">
    <source>
        <dbReference type="EMBL" id="WNY26151.1"/>
    </source>
</evidence>
<dbReference type="EMBL" id="CP131060">
    <property type="protein sequence ID" value="WNY26151.1"/>
    <property type="molecule type" value="Genomic_DNA"/>
</dbReference>
<gene>
    <name evidence="1" type="ORF">MsAc7_17240</name>
</gene>
<organism evidence="1 2">
    <name type="scientific">Methanolapillus millepedarum</name>
    <dbReference type="NCBI Taxonomy" id="3028296"/>
    <lineage>
        <taxon>Archaea</taxon>
        <taxon>Methanobacteriati</taxon>
        <taxon>Methanobacteriota</taxon>
        <taxon>Stenosarchaea group</taxon>
        <taxon>Methanomicrobia</taxon>
        <taxon>Methanosarcinales</taxon>
        <taxon>Methanosarcinaceae</taxon>
        <taxon>Methanolapillus</taxon>
    </lineage>
</organism>
<dbReference type="RefSeq" id="WP_338102482.1">
    <property type="nucleotide sequence ID" value="NZ_CP131060.1"/>
</dbReference>